<protein>
    <submittedName>
        <fullName evidence="1">Uncharacterized protein</fullName>
    </submittedName>
</protein>
<organism evidence="1 2">
    <name type="scientific">Enterococcus faecalis ATCC 6055</name>
    <dbReference type="NCBI Taxonomy" id="1169311"/>
    <lineage>
        <taxon>Bacteria</taxon>
        <taxon>Bacillati</taxon>
        <taxon>Bacillota</taxon>
        <taxon>Bacilli</taxon>
        <taxon>Lactobacillales</taxon>
        <taxon>Enterococcaceae</taxon>
        <taxon>Enterococcus</taxon>
    </lineage>
</organism>
<gene>
    <name evidence="1" type="ORF">WOU_03010</name>
</gene>
<reference evidence="1 2" key="1">
    <citation type="submission" date="2013-02" db="EMBL/GenBank/DDBJ databases">
        <title>The Genome Sequence of Enterococcus faecalis ATCC_6055.</title>
        <authorList>
            <consortium name="The Broad Institute Genome Sequencing Platform"/>
            <consortium name="The Broad Institute Genome Sequencing Center for Infectious Disease"/>
            <person name="Earl A.M."/>
            <person name="Gilmore M.S."/>
            <person name="Lebreton F."/>
            <person name="Walker B."/>
            <person name="Young S.K."/>
            <person name="Zeng Q."/>
            <person name="Gargeya S."/>
            <person name="Fitzgerald M."/>
            <person name="Haas B."/>
            <person name="Abouelleil A."/>
            <person name="Alvarado L."/>
            <person name="Arachchi H.M."/>
            <person name="Berlin A.M."/>
            <person name="Chapman S.B."/>
            <person name="Dewar J."/>
            <person name="Goldberg J."/>
            <person name="Griggs A."/>
            <person name="Gujja S."/>
            <person name="Hansen M."/>
            <person name="Howarth C."/>
            <person name="Imamovic A."/>
            <person name="Larimer J."/>
            <person name="McCowan C."/>
            <person name="Murphy C."/>
            <person name="Neiman D."/>
            <person name="Pearson M."/>
            <person name="Priest M."/>
            <person name="Roberts A."/>
            <person name="Saif S."/>
            <person name="Shea T."/>
            <person name="Sisk P."/>
            <person name="Sykes S."/>
            <person name="Wortman J."/>
            <person name="Nusbaum C."/>
            <person name="Birren B."/>
        </authorList>
    </citation>
    <scope>NUCLEOTIDE SEQUENCE [LARGE SCALE GENOMIC DNA]</scope>
    <source>
        <strain evidence="1 2">ATCC 6055</strain>
    </source>
</reference>
<evidence type="ECO:0000313" key="2">
    <source>
        <dbReference type="Proteomes" id="UP000013638"/>
    </source>
</evidence>
<sequence length="83" mass="9548">MSKCLDYLEKYLMGHPGKIVSLEKLKSLYADDFGENLNRKDQIVLISELKYSTTVKVINIFEKGVNKTAFCMHEKKFLNSEGN</sequence>
<dbReference type="EMBL" id="ASDZ01000038">
    <property type="protein sequence ID" value="EOK08843.1"/>
    <property type="molecule type" value="Genomic_DNA"/>
</dbReference>
<accession>R3HTP0</accession>
<dbReference type="HOGENOM" id="CLU_2537316_0_0_9"/>
<dbReference type="AlphaFoldDB" id="R3HTP0"/>
<evidence type="ECO:0000313" key="1">
    <source>
        <dbReference type="EMBL" id="EOK08843.1"/>
    </source>
</evidence>
<dbReference type="Proteomes" id="UP000013638">
    <property type="component" value="Unassembled WGS sequence"/>
</dbReference>
<comment type="caution">
    <text evidence="1">The sequence shown here is derived from an EMBL/GenBank/DDBJ whole genome shotgun (WGS) entry which is preliminary data.</text>
</comment>
<proteinExistence type="predicted"/>
<dbReference type="PATRIC" id="fig|1169311.3.peg.2959"/>
<dbReference type="RefSeq" id="WP_010829173.1">
    <property type="nucleotide sequence ID" value="NZ_KB944870.1"/>
</dbReference>
<name>R3HTP0_ENTFL</name>